<dbReference type="Pfam" id="PF07690">
    <property type="entry name" value="MFS_1"/>
    <property type="match status" value="1"/>
</dbReference>
<dbReference type="GO" id="GO:0005765">
    <property type="term" value="C:lysosomal membrane"/>
    <property type="evidence" value="ECO:0007669"/>
    <property type="project" value="TreeGrafter"/>
</dbReference>
<reference evidence="8" key="1">
    <citation type="submission" date="2022-11" db="UniProtKB">
        <authorList>
            <consortium name="WormBaseParasite"/>
        </authorList>
    </citation>
    <scope>IDENTIFICATION</scope>
</reference>
<feature type="transmembrane region" description="Helical" evidence="6">
    <location>
        <begin position="189"/>
        <end position="209"/>
    </location>
</feature>
<evidence type="ECO:0000256" key="4">
    <source>
        <dbReference type="ARBA" id="ARBA00022989"/>
    </source>
</evidence>
<evidence type="ECO:0000256" key="1">
    <source>
        <dbReference type="ARBA" id="ARBA00004127"/>
    </source>
</evidence>
<dbReference type="AlphaFoldDB" id="A0A914DWF7"/>
<organism evidence="7 8">
    <name type="scientific">Acrobeloides nanus</name>
    <dbReference type="NCBI Taxonomy" id="290746"/>
    <lineage>
        <taxon>Eukaryota</taxon>
        <taxon>Metazoa</taxon>
        <taxon>Ecdysozoa</taxon>
        <taxon>Nematoda</taxon>
        <taxon>Chromadorea</taxon>
        <taxon>Rhabditida</taxon>
        <taxon>Tylenchina</taxon>
        <taxon>Cephalobomorpha</taxon>
        <taxon>Cephaloboidea</taxon>
        <taxon>Cephalobidae</taxon>
        <taxon>Acrobeloides</taxon>
    </lineage>
</organism>
<dbReference type="Gene3D" id="1.20.1250.20">
    <property type="entry name" value="MFS general substrate transporter like domains"/>
    <property type="match status" value="1"/>
</dbReference>
<evidence type="ECO:0000313" key="8">
    <source>
        <dbReference type="WBParaSite" id="ACRNAN_scaffold4285.g7629.t1"/>
    </source>
</evidence>
<dbReference type="InterPro" id="IPR051068">
    <property type="entry name" value="MFS_Domain-Containing_Protein"/>
</dbReference>
<dbReference type="SUPFAM" id="SSF103473">
    <property type="entry name" value="MFS general substrate transporter"/>
    <property type="match status" value="1"/>
</dbReference>
<dbReference type="InterPro" id="IPR011701">
    <property type="entry name" value="MFS"/>
</dbReference>
<dbReference type="InterPro" id="IPR036259">
    <property type="entry name" value="MFS_trans_sf"/>
</dbReference>
<keyword evidence="3 6" id="KW-0812">Transmembrane</keyword>
<dbReference type="PANTHER" id="PTHR23510">
    <property type="entry name" value="INNER MEMBRANE TRANSPORT PROTEIN YAJR"/>
    <property type="match status" value="1"/>
</dbReference>
<evidence type="ECO:0000313" key="7">
    <source>
        <dbReference type="Proteomes" id="UP000887540"/>
    </source>
</evidence>
<dbReference type="Proteomes" id="UP000887540">
    <property type="component" value="Unplaced"/>
</dbReference>
<feature type="transmembrane region" description="Helical" evidence="6">
    <location>
        <begin position="290"/>
        <end position="311"/>
    </location>
</feature>
<dbReference type="PANTHER" id="PTHR23510:SF3">
    <property type="entry name" value="MAJOR FACILITATOR SUPERFAMILY DOMAIN-CONTAINING PROTEIN 8"/>
    <property type="match status" value="1"/>
</dbReference>
<dbReference type="GO" id="GO:0022857">
    <property type="term" value="F:transmembrane transporter activity"/>
    <property type="evidence" value="ECO:0007669"/>
    <property type="project" value="InterPro"/>
</dbReference>
<protein>
    <submittedName>
        <fullName evidence="8">Uncharacterized protein</fullName>
    </submittedName>
</protein>
<evidence type="ECO:0000256" key="3">
    <source>
        <dbReference type="ARBA" id="ARBA00022692"/>
    </source>
</evidence>
<keyword evidence="4 6" id="KW-1133">Transmembrane helix</keyword>
<keyword evidence="5 6" id="KW-0472">Membrane</keyword>
<accession>A0A914DWF7</accession>
<feature type="transmembrane region" description="Helical" evidence="6">
    <location>
        <begin position="153"/>
        <end position="177"/>
    </location>
</feature>
<sequence>MSSREVDLPKAMGLVQGAGTIGMVLAPALQLGIMKIGYPGIPFLFGTRLNLYTVPVFISISLAIIGTFLIIFCFDGKMRIRRKDIALENVSNEKFEEKELLEVTTKEKICYDKLAVAMCMFTQVVMGLVIIILTTVMPPHSMMVFEWTSEQAVLWSSIGTLMVGFCIITTIGSYVCCRLGQRVASRDGIIFGLIVILIFFTTTYPWSFYGKSIPYKHPRGVDSSNFTITDLNLSDNSLDLVGCPLEYKWCETTPPIHYLLFRRIFNAVGIIIQIVAPIGLSKVYAQTGVIYIWQFIVAVILTCGILWLIFYKRMISYKTRKERFDKESSIN</sequence>
<dbReference type="WBParaSite" id="ACRNAN_scaffold4285.g7629.t1">
    <property type="protein sequence ID" value="ACRNAN_scaffold4285.g7629.t1"/>
    <property type="gene ID" value="ACRNAN_scaffold4285.g7629"/>
</dbReference>
<dbReference type="GO" id="GO:0012505">
    <property type="term" value="C:endomembrane system"/>
    <property type="evidence" value="ECO:0007669"/>
    <property type="project" value="UniProtKB-SubCell"/>
</dbReference>
<name>A0A914DWF7_9BILA</name>
<evidence type="ECO:0000256" key="5">
    <source>
        <dbReference type="ARBA" id="ARBA00023136"/>
    </source>
</evidence>
<keyword evidence="7" id="KW-1185">Reference proteome</keyword>
<feature type="transmembrane region" description="Helical" evidence="6">
    <location>
        <begin position="12"/>
        <end position="33"/>
    </location>
</feature>
<comment type="subcellular location">
    <subcellularLocation>
        <location evidence="1">Endomembrane system</location>
        <topology evidence="1">Multi-pass membrane protein</topology>
    </subcellularLocation>
</comment>
<evidence type="ECO:0000256" key="2">
    <source>
        <dbReference type="ARBA" id="ARBA00022448"/>
    </source>
</evidence>
<feature type="transmembrane region" description="Helical" evidence="6">
    <location>
        <begin position="114"/>
        <end position="133"/>
    </location>
</feature>
<evidence type="ECO:0000256" key="6">
    <source>
        <dbReference type="SAM" id="Phobius"/>
    </source>
</evidence>
<keyword evidence="2" id="KW-0813">Transport</keyword>
<proteinExistence type="predicted"/>
<feature type="transmembrane region" description="Helical" evidence="6">
    <location>
        <begin position="53"/>
        <end position="74"/>
    </location>
</feature>